<comment type="caution">
    <text evidence="4">The sequence shown here is derived from an EMBL/GenBank/DDBJ whole genome shotgun (WGS) entry which is preliminary data.</text>
</comment>
<dbReference type="InterPro" id="IPR050708">
    <property type="entry name" value="T6SS_VgrG/RHS"/>
</dbReference>
<dbReference type="InterPro" id="IPR006530">
    <property type="entry name" value="YD"/>
</dbReference>
<evidence type="ECO:0000256" key="2">
    <source>
        <dbReference type="SAM" id="SignalP"/>
    </source>
</evidence>
<dbReference type="InterPro" id="IPR036844">
    <property type="entry name" value="Hint_dom_sf"/>
</dbReference>
<sequence length="2218" mass="238833">MSQPRPTLSGPRRLVALSAITVLVASTLAVVEQPAQAVETPRGDRAVKADKVQPARPVPVDRTPLPDDGGRWAPPTDTTWPQPGRATLTASTASTSMARTVPGGLPVTVTPVDGARTPAQTHVQVLDEEHSQRLGVSGPVIVVDGQPGTVEATFDYTGFRNLYGAGWGDRLTLRQLPPCAATTPDRSECQHTERVETTNDPAAGTLATEITTASGQRTVFAMTADESSDEGDYKATDLKASGSWTAGDSSGAFTYTNPVRIPPAEGPLPEVSLNYSSQIVDGRMAGANNQASWVGDGWEYTPGLIERTYVTCTDDRDAVSGDDPNNKTKETADHCWKGDSPHVTLSLNGTNTSLIKDDTTGTWRAQHDSNWRIELTGSAATPSAATTERWTITTPDGTRYDFASEVATANSRWTVPVFGNHSGEPCHATDFKDSSCAQAWRWMLDKAVDVHGNTVRYYYSTETGHYGAAGDKDNRVSYQRGGYLTRIEYGLHSAHPTLAATAKVLFTTDDRCLATPCHEDGKPVHANWPDVPWDKNCAAAPCTDKLAPVFFTTKRLTKITTQVRAGSSTFTDVDSWTLTHEFKAPTVAGSASLWLKQIVRAGHVGGTVTDPAVQFTGVELANRANALAGAPLFSRWRIQTIRTESGADFHVTYSEPDCDTNDLPTNVAYNSRRCYPVYWTPDGYFEPKRDWFHKYVVTEISEIDRTADQPATTTRYEYNTSGSGTNVLWAYDDNEFTKKKHRTYGQWRGYSQVTTRVGDPSSGTPLTTRQRFYRGLDDQPLPNGTRRSVQASDSDGNSYPDHPALAGNPLEQATLDDTTIIESSSTQYWTRQTASRTHDAGTDRAYLTGPTLEKTRKRLAPGTWARTETATTYNTDGLPVSVSETGDTAQTGDETCTRTTYATNDTAWIRAAVTRVETVAKACAVSPSRPADVVSDTRTYHDGSNTHGATPSKGLVTREDILDTWDGGPVYTTTARSSYDALGRVTSETDARGQVTTTAYTPAGPGPVTQTLTTNPLGHQITTHQQPAWAEPVTVVDANNKRTELTHDALGRLTRVWLPGRSKATQTPNLEFGYLVRNDGPLAVTAKRLGPNGTYLTEIGLFDSLYRPVQTQEDALGGNRLVTSTGYDHRGLTQYEAGPTQTTGPPATTLLQANPGADRIRTVFDHDTVGRVTREASWSGNNQLWATTTSYGGNTTGWQVAVTPPQGDTATATISDVHGRTTELRQYQAGTPSGTYDTTSYTYTPRGDLATVTGPTGKVWTYEYDLRGREVRTDDPDKGITTLTYDNADDVTSSTNALGHVVATEYDLLGRQKKRLVNGQTTAEWTYDTIAKGHLTKQTSIVDGHQFTREIFAYNNAYQIADEESVIPAMPGLAAAAGTYVSTYTYRIDGSPERMSVPKVGALEREIIGYTYDDLGNVTRVGGTSYPSGTNTVYVDAATYSPYGELLQRRLGPSSNPQAYQTYVYDDATRRLTEFYFDRDASVTNVAALSYRYDPAGNVLSMANQPQDNDDQVRPGDSDVQCFQYDYLRRLTQAWTQAVDTCAPAPNASTVGGVSPYWKSYAFDKAGSRTSVTDHQAGTTAAYGYAQAGADQPHAVRTVTTGSRVDHYDWDATGNLTYRRVDGVAETLDWSEQGNLSQITGPQGVTRMVYDADGNRIARIDPGSQATVFVSGQELKIVGSDTVGTRYYEHSGDIIASRSTSTAASGNDVIWLASDQHDSAMWALNSVTRVETVKYADPYGNQRMQGVSSLWPSGERGFVGGIADPTGMSLLGARFYDATLGSFISVDPQTDEYDPQRLNPFAYANSNPITFADPDGLFWGSVKNAASKVGKAVSGAAVSAAKAVVNNAGAISAVAGAVAMVSAVLPPPAQVVAAAAGAVAAVAGAIDTIKTCAGGSGAACAMGVASMVPGVRQAKTAARGVGAVKQVSKAKKRSPGCNSFLPGTLVLLADGSYKEIESIELDDVVIAANPETGEEGARPVTAVIKGDGSKRLIDVVIDSDGDGARDGVVTATDEHPFWIANQKRWLGAAHLKSGDELQGLDGARATVIEIVAYDAIAAVHNLTVDDIHTYYVRVGNFDVLVHNTGGSDDICEVGSYVPYGEDELSAAIKARRLLDKARGRSGNYAAVLLEDGRILTGRSGKRVHAEDDVLKQAGSRRVKALYTERAPCANKCQAKVRGIPKVTWSFPWNHSNRAKQASIRAKSNEALKLKISLILGRI</sequence>
<dbReference type="Gene3D" id="2.180.10.10">
    <property type="entry name" value="RHS repeat-associated core"/>
    <property type="match status" value="2"/>
</dbReference>
<proteinExistence type="predicted"/>
<dbReference type="Pfam" id="PF05593">
    <property type="entry name" value="RHS_repeat"/>
    <property type="match status" value="2"/>
</dbReference>
<feature type="chain" id="PRO_5007478396" description="Hint domain-containing protein" evidence="2">
    <location>
        <begin position="38"/>
        <end position="2218"/>
    </location>
</feature>
<dbReference type="PANTHER" id="PTHR32305">
    <property type="match status" value="1"/>
</dbReference>
<dbReference type="Proteomes" id="UP000070620">
    <property type="component" value="Unassembled WGS sequence"/>
</dbReference>
<dbReference type="InterPro" id="IPR032722">
    <property type="entry name" value="Deaminase_XOO_2897"/>
</dbReference>
<dbReference type="SMART" id="SM00306">
    <property type="entry name" value="HintN"/>
    <property type="match status" value="1"/>
</dbReference>
<feature type="region of interest" description="Disordered" evidence="1">
    <location>
        <begin position="775"/>
        <end position="809"/>
    </location>
</feature>
<name>A0A136PUG9_9ACTN</name>
<dbReference type="PANTHER" id="PTHR32305:SF17">
    <property type="entry name" value="TRNA NUCLEASE WAPA"/>
    <property type="match status" value="1"/>
</dbReference>
<dbReference type="Gene3D" id="2.170.16.10">
    <property type="entry name" value="Hedgehog/Intein (Hint) domain"/>
    <property type="match status" value="1"/>
</dbReference>
<dbReference type="NCBIfam" id="TIGR03696">
    <property type="entry name" value="Rhs_assc_core"/>
    <property type="match status" value="1"/>
</dbReference>
<feature type="region of interest" description="Disordered" evidence="1">
    <location>
        <begin position="931"/>
        <end position="953"/>
    </location>
</feature>
<dbReference type="SUPFAM" id="SSF51294">
    <property type="entry name" value="Hedgehog/intein (Hint) domain"/>
    <property type="match status" value="1"/>
</dbReference>
<feature type="region of interest" description="Disordered" evidence="1">
    <location>
        <begin position="37"/>
        <end position="82"/>
    </location>
</feature>
<dbReference type="Pfam" id="PF14440">
    <property type="entry name" value="XOO_2897-deam"/>
    <property type="match status" value="1"/>
</dbReference>
<reference evidence="4 5" key="1">
    <citation type="submission" date="2016-01" db="EMBL/GenBank/DDBJ databases">
        <title>Whole genome sequence and analysis of Micromonospora rosaria DSM 803, which can produce antibacterial substance rosamicin.</title>
        <authorList>
            <person name="Yang H."/>
            <person name="He X."/>
            <person name="Zhu D."/>
        </authorList>
    </citation>
    <scope>NUCLEOTIDE SEQUENCE [LARGE SCALE GENOMIC DNA]</scope>
    <source>
        <strain evidence="4 5">DSM 803</strain>
    </source>
</reference>
<feature type="compositionally biased region" description="Basic and acidic residues" evidence="1">
    <location>
        <begin position="41"/>
        <end position="53"/>
    </location>
</feature>
<dbReference type="Pfam" id="PF07591">
    <property type="entry name" value="PT-HINT"/>
    <property type="match status" value="1"/>
</dbReference>
<dbReference type="InterPro" id="IPR022385">
    <property type="entry name" value="Rhs_assc_core"/>
</dbReference>
<dbReference type="InterPro" id="IPR031325">
    <property type="entry name" value="RHS_repeat"/>
</dbReference>
<dbReference type="CDD" id="cd00081">
    <property type="entry name" value="Hint"/>
    <property type="match status" value="1"/>
</dbReference>
<accession>A0A136PUG9</accession>
<keyword evidence="2" id="KW-0732">Signal</keyword>
<gene>
    <name evidence="4" type="ORF">AWW66_09940</name>
</gene>
<dbReference type="OrthoDB" id="291011at2"/>
<protein>
    <recommendedName>
        <fullName evidence="3">Hint domain-containing protein</fullName>
    </recommendedName>
</protein>
<feature type="domain" description="Hint" evidence="3">
    <location>
        <begin position="1937"/>
        <end position="2041"/>
    </location>
</feature>
<evidence type="ECO:0000256" key="1">
    <source>
        <dbReference type="SAM" id="MobiDB-lite"/>
    </source>
</evidence>
<organism evidence="4 5">
    <name type="scientific">Micromonospora rosaria</name>
    <dbReference type="NCBI Taxonomy" id="47874"/>
    <lineage>
        <taxon>Bacteria</taxon>
        <taxon>Bacillati</taxon>
        <taxon>Actinomycetota</taxon>
        <taxon>Actinomycetes</taxon>
        <taxon>Micromonosporales</taxon>
        <taxon>Micromonosporaceae</taxon>
        <taxon>Micromonospora</taxon>
    </lineage>
</organism>
<dbReference type="InterPro" id="IPR003587">
    <property type="entry name" value="Hint_dom_N"/>
</dbReference>
<dbReference type="EMBL" id="LRQV01000025">
    <property type="protein sequence ID" value="KXK62150.1"/>
    <property type="molecule type" value="Genomic_DNA"/>
</dbReference>
<evidence type="ECO:0000313" key="4">
    <source>
        <dbReference type="EMBL" id="KXK62150.1"/>
    </source>
</evidence>
<keyword evidence="5" id="KW-1185">Reference proteome</keyword>
<feature type="signal peptide" evidence="2">
    <location>
        <begin position="1"/>
        <end position="37"/>
    </location>
</feature>
<evidence type="ECO:0000259" key="3">
    <source>
        <dbReference type="SMART" id="SM00306"/>
    </source>
</evidence>
<evidence type="ECO:0000313" key="5">
    <source>
        <dbReference type="Proteomes" id="UP000070620"/>
    </source>
</evidence>
<feature type="compositionally biased region" description="Polar residues" evidence="1">
    <location>
        <begin position="785"/>
        <end position="797"/>
    </location>
</feature>
<dbReference type="NCBIfam" id="TIGR01643">
    <property type="entry name" value="YD_repeat_2x"/>
    <property type="match status" value="4"/>
</dbReference>
<dbReference type="RefSeq" id="WP_067363125.1">
    <property type="nucleotide sequence ID" value="NZ_JBIUBN010000030.1"/>
</dbReference>